<gene>
    <name evidence="2" type="ORF">ACFSNC_26120</name>
</gene>
<evidence type="ECO:0000313" key="2">
    <source>
        <dbReference type="EMBL" id="MFD2143827.1"/>
    </source>
</evidence>
<proteinExistence type="predicted"/>
<protein>
    <submittedName>
        <fullName evidence="2">Uncharacterized protein</fullName>
    </submittedName>
</protein>
<dbReference type="RefSeq" id="WP_213355304.1">
    <property type="nucleotide sequence ID" value="NZ_JAHBGB010000043.1"/>
</dbReference>
<dbReference type="EMBL" id="JBHUHD010000005">
    <property type="protein sequence ID" value="MFD2143827.1"/>
    <property type="molecule type" value="Genomic_DNA"/>
</dbReference>
<organism evidence="2 3">
    <name type="scientific">Ancylobacter oerskovii</name>
    <dbReference type="NCBI Taxonomy" id="459519"/>
    <lineage>
        <taxon>Bacteria</taxon>
        <taxon>Pseudomonadati</taxon>
        <taxon>Pseudomonadota</taxon>
        <taxon>Alphaproteobacteria</taxon>
        <taxon>Hyphomicrobiales</taxon>
        <taxon>Xanthobacteraceae</taxon>
        <taxon>Ancylobacter</taxon>
    </lineage>
</organism>
<evidence type="ECO:0000256" key="1">
    <source>
        <dbReference type="SAM" id="MobiDB-lite"/>
    </source>
</evidence>
<name>A0ABW4Z5D1_9HYPH</name>
<sequence>MSKVTFNFRVEEALKADFIKKAKENNRNASILLRDFMQEYANPAPGTVPQPPDPNTQGRKAAQ</sequence>
<comment type="caution">
    <text evidence="2">The sequence shown here is derived from an EMBL/GenBank/DDBJ whole genome shotgun (WGS) entry which is preliminary data.</text>
</comment>
<feature type="region of interest" description="Disordered" evidence="1">
    <location>
        <begin position="41"/>
        <end position="63"/>
    </location>
</feature>
<dbReference type="Proteomes" id="UP001597299">
    <property type="component" value="Unassembled WGS sequence"/>
</dbReference>
<evidence type="ECO:0000313" key="3">
    <source>
        <dbReference type="Proteomes" id="UP001597299"/>
    </source>
</evidence>
<reference evidence="3" key="1">
    <citation type="journal article" date="2019" name="Int. J. Syst. Evol. Microbiol.">
        <title>The Global Catalogue of Microorganisms (GCM) 10K type strain sequencing project: providing services to taxonomists for standard genome sequencing and annotation.</title>
        <authorList>
            <consortium name="The Broad Institute Genomics Platform"/>
            <consortium name="The Broad Institute Genome Sequencing Center for Infectious Disease"/>
            <person name="Wu L."/>
            <person name="Ma J."/>
        </authorList>
    </citation>
    <scope>NUCLEOTIDE SEQUENCE [LARGE SCALE GENOMIC DNA]</scope>
    <source>
        <strain evidence="3">CCM 7435</strain>
    </source>
</reference>
<keyword evidence="3" id="KW-1185">Reference proteome</keyword>
<accession>A0ABW4Z5D1</accession>